<keyword evidence="2" id="KW-0238">DNA-binding</keyword>
<sequence length="285" mass="33583">MLIFEHCSYLERSPIKLDMFYDVSRNFKQLFHFHPGIEIIFVHAGAGRLIVEQSVHDIGPGTLLFIKPYQPHFLQMDISSDQPYVRSLMKYEPMFFSEYLKAFPSLHQFHQHLCNDPSSAQVVHVPHPERLERFLQENYERLERHPLRNRMEDNALFLVSLLHYLHPLWKTDTVSKPRALDSVPAVAKMMVWINENYDQDFQLEALAQAVHLSPNHISQLFRKATGKTIIEFLTDRRMKQACILLKTTTGSVQEIGEKSGWPNFNYFCSIFKKRMGMTPKQYRYH</sequence>
<gene>
    <name evidence="5" type="ORF">FE784_07985</name>
</gene>
<dbReference type="GO" id="GO:0043565">
    <property type="term" value="F:sequence-specific DNA binding"/>
    <property type="evidence" value="ECO:0007669"/>
    <property type="project" value="InterPro"/>
</dbReference>
<dbReference type="AlphaFoldDB" id="A0A5C4TCL7"/>
<dbReference type="InterPro" id="IPR014710">
    <property type="entry name" value="RmlC-like_jellyroll"/>
</dbReference>
<dbReference type="Gene3D" id="1.10.10.60">
    <property type="entry name" value="Homeodomain-like"/>
    <property type="match status" value="2"/>
</dbReference>
<evidence type="ECO:0000256" key="1">
    <source>
        <dbReference type="ARBA" id="ARBA00023015"/>
    </source>
</evidence>
<evidence type="ECO:0000256" key="3">
    <source>
        <dbReference type="ARBA" id="ARBA00023163"/>
    </source>
</evidence>
<accession>A0A5C4TCL7</accession>
<dbReference type="PROSITE" id="PS01124">
    <property type="entry name" value="HTH_ARAC_FAMILY_2"/>
    <property type="match status" value="1"/>
</dbReference>
<reference evidence="5 6" key="1">
    <citation type="submission" date="2019-05" db="EMBL/GenBank/DDBJ databases">
        <title>We sequenced the genome of Paenibacillus hemerocallicola KCTC 33185 for further insight into its adaptation and study the phylogeny of Paenibacillus.</title>
        <authorList>
            <person name="Narsing Rao M.P."/>
        </authorList>
    </citation>
    <scope>NUCLEOTIDE SEQUENCE [LARGE SCALE GENOMIC DNA]</scope>
    <source>
        <strain evidence="5 6">KCTC 33185</strain>
    </source>
</reference>
<dbReference type="SMART" id="SM00342">
    <property type="entry name" value="HTH_ARAC"/>
    <property type="match status" value="1"/>
</dbReference>
<dbReference type="Pfam" id="PF02311">
    <property type="entry name" value="AraC_binding"/>
    <property type="match status" value="1"/>
</dbReference>
<keyword evidence="6" id="KW-1185">Reference proteome</keyword>
<keyword evidence="1" id="KW-0805">Transcription regulation</keyword>
<comment type="caution">
    <text evidence="5">The sequence shown here is derived from an EMBL/GenBank/DDBJ whole genome shotgun (WGS) entry which is preliminary data.</text>
</comment>
<protein>
    <submittedName>
        <fullName evidence="5">AraC family transcriptional regulator</fullName>
    </submittedName>
</protein>
<dbReference type="InterPro" id="IPR037923">
    <property type="entry name" value="HTH-like"/>
</dbReference>
<keyword evidence="3" id="KW-0804">Transcription</keyword>
<evidence type="ECO:0000259" key="4">
    <source>
        <dbReference type="PROSITE" id="PS01124"/>
    </source>
</evidence>
<dbReference type="InterPro" id="IPR018060">
    <property type="entry name" value="HTH_AraC"/>
</dbReference>
<dbReference type="EMBL" id="VDCQ01000008">
    <property type="protein sequence ID" value="TNJ66808.1"/>
    <property type="molecule type" value="Genomic_DNA"/>
</dbReference>
<dbReference type="SUPFAM" id="SSF46689">
    <property type="entry name" value="Homeodomain-like"/>
    <property type="match status" value="2"/>
</dbReference>
<proteinExistence type="predicted"/>
<evidence type="ECO:0000256" key="2">
    <source>
        <dbReference type="ARBA" id="ARBA00023125"/>
    </source>
</evidence>
<dbReference type="InterPro" id="IPR003313">
    <property type="entry name" value="AraC-bd"/>
</dbReference>
<dbReference type="Proteomes" id="UP000307943">
    <property type="component" value="Unassembled WGS sequence"/>
</dbReference>
<dbReference type="PRINTS" id="PR00032">
    <property type="entry name" value="HTHARAC"/>
</dbReference>
<dbReference type="PANTHER" id="PTHR43280:SF2">
    <property type="entry name" value="HTH-TYPE TRANSCRIPTIONAL REGULATOR EXSA"/>
    <property type="match status" value="1"/>
</dbReference>
<dbReference type="PANTHER" id="PTHR43280">
    <property type="entry name" value="ARAC-FAMILY TRANSCRIPTIONAL REGULATOR"/>
    <property type="match status" value="1"/>
</dbReference>
<dbReference type="SUPFAM" id="SSF51215">
    <property type="entry name" value="Regulatory protein AraC"/>
    <property type="match status" value="1"/>
</dbReference>
<organism evidence="5 6">
    <name type="scientific">Paenibacillus hemerocallicola</name>
    <dbReference type="NCBI Taxonomy" id="1172614"/>
    <lineage>
        <taxon>Bacteria</taxon>
        <taxon>Bacillati</taxon>
        <taxon>Bacillota</taxon>
        <taxon>Bacilli</taxon>
        <taxon>Bacillales</taxon>
        <taxon>Paenibacillaceae</taxon>
        <taxon>Paenibacillus</taxon>
    </lineage>
</organism>
<name>A0A5C4TCL7_9BACL</name>
<evidence type="ECO:0000313" key="6">
    <source>
        <dbReference type="Proteomes" id="UP000307943"/>
    </source>
</evidence>
<dbReference type="Gene3D" id="2.60.120.10">
    <property type="entry name" value="Jelly Rolls"/>
    <property type="match status" value="1"/>
</dbReference>
<dbReference type="InterPro" id="IPR020449">
    <property type="entry name" value="Tscrpt_reg_AraC-type_HTH"/>
</dbReference>
<dbReference type="Pfam" id="PF12833">
    <property type="entry name" value="HTH_18"/>
    <property type="match status" value="1"/>
</dbReference>
<evidence type="ECO:0000313" key="5">
    <source>
        <dbReference type="EMBL" id="TNJ66808.1"/>
    </source>
</evidence>
<dbReference type="OrthoDB" id="9809338at2"/>
<dbReference type="GO" id="GO:0003700">
    <property type="term" value="F:DNA-binding transcription factor activity"/>
    <property type="evidence" value="ECO:0007669"/>
    <property type="project" value="InterPro"/>
</dbReference>
<dbReference type="InterPro" id="IPR009057">
    <property type="entry name" value="Homeodomain-like_sf"/>
</dbReference>
<feature type="domain" description="HTH araC/xylS-type" evidence="4">
    <location>
        <begin position="187"/>
        <end position="285"/>
    </location>
</feature>